<dbReference type="Proteomes" id="UP000235728">
    <property type="component" value="Unassembled WGS sequence"/>
</dbReference>
<evidence type="ECO:0000313" key="2">
    <source>
        <dbReference type="Proteomes" id="UP000235728"/>
    </source>
</evidence>
<gene>
    <name evidence="1" type="ORF">BM221_009938</name>
</gene>
<evidence type="ECO:0000313" key="1">
    <source>
        <dbReference type="EMBL" id="PMB64145.1"/>
    </source>
</evidence>
<dbReference type="EMBL" id="MRVG01000014">
    <property type="protein sequence ID" value="PMB64145.1"/>
    <property type="molecule type" value="Genomic_DNA"/>
</dbReference>
<comment type="caution">
    <text evidence="1">The sequence shown here is derived from an EMBL/GenBank/DDBJ whole genome shotgun (WGS) entry which is preliminary data.</text>
</comment>
<dbReference type="AlphaFoldDB" id="A0A2N6NA45"/>
<dbReference type="OMA" id="VVETDWK"/>
<reference evidence="1 2" key="1">
    <citation type="journal article" date="2016" name="Appl. Microbiol. Biotechnol.">
        <title>Characterization of T-DNA insertion mutants with decreased virulence in the entomopathogenic fungus Beauveria bassiana JEF-007.</title>
        <authorList>
            <person name="Kim S."/>
            <person name="Lee S.J."/>
            <person name="Nai Y.S."/>
            <person name="Yu J.S."/>
            <person name="Lee M.R."/>
            <person name="Yang Y.T."/>
            <person name="Kim J.S."/>
        </authorList>
    </citation>
    <scope>NUCLEOTIDE SEQUENCE [LARGE SCALE GENOMIC DNA]</scope>
    <source>
        <strain evidence="1 2">JEF-007</strain>
    </source>
</reference>
<accession>A0A2N6NA45</accession>
<protein>
    <submittedName>
        <fullName evidence="1">Uncharacterized protein</fullName>
    </submittedName>
</protein>
<name>A0A2N6NA45_BEABA</name>
<organism evidence="1 2">
    <name type="scientific">Beauveria bassiana</name>
    <name type="common">White muscardine disease fungus</name>
    <name type="synonym">Tritirachium shiotae</name>
    <dbReference type="NCBI Taxonomy" id="176275"/>
    <lineage>
        <taxon>Eukaryota</taxon>
        <taxon>Fungi</taxon>
        <taxon>Dikarya</taxon>
        <taxon>Ascomycota</taxon>
        <taxon>Pezizomycotina</taxon>
        <taxon>Sordariomycetes</taxon>
        <taxon>Hypocreomycetidae</taxon>
        <taxon>Hypocreales</taxon>
        <taxon>Cordycipitaceae</taxon>
        <taxon>Beauveria</taxon>
    </lineage>
</organism>
<sequence>MSFSKTYFLCPTSDFIHPPPAGSLCLGSIIRSTSAPQLPLNQASAVAVANPNPPQVETNWKKTVSAETGLGFGVYAQFLQLAMGGGSGIGPEVDIERSRHAVNVFTFDTMTTLSFEPTSQYVEEAVKVPAVQAWLREPRQRFSPLVTLFLVTGMKLVNGARIKYSLSGSAAITANLGVDVPQLGFTVGPKGRWSSTDDDETEFSRESEFIFAFRVKRLRIGRKISTEEYSKGAFLANGDERKDVHLEPVLVDDVDGSTLEKANVVSDATEDGHVYCVPA</sequence>
<proteinExistence type="predicted"/>